<organism evidence="7 8">
    <name type="scientific">Heterorhabditis bacteriophora</name>
    <name type="common">Entomopathogenic nematode worm</name>
    <dbReference type="NCBI Taxonomy" id="37862"/>
    <lineage>
        <taxon>Eukaryota</taxon>
        <taxon>Metazoa</taxon>
        <taxon>Ecdysozoa</taxon>
        <taxon>Nematoda</taxon>
        <taxon>Chromadorea</taxon>
        <taxon>Rhabditida</taxon>
        <taxon>Rhabditina</taxon>
        <taxon>Rhabditomorpha</taxon>
        <taxon>Strongyloidea</taxon>
        <taxon>Heterorhabditidae</taxon>
        <taxon>Heterorhabditis</taxon>
    </lineage>
</organism>
<keyword evidence="4" id="KW-0648">Protein biosynthesis</keyword>
<dbReference type="SUPFAM" id="SSF55681">
    <property type="entry name" value="Class II aaRS and biotin synthetases"/>
    <property type="match status" value="1"/>
</dbReference>
<dbReference type="PROSITE" id="PS50862">
    <property type="entry name" value="AA_TRNA_LIGASE_II"/>
    <property type="match status" value="1"/>
</dbReference>
<dbReference type="WBParaSite" id="Hba_17290">
    <property type="protein sequence ID" value="Hba_17290"/>
    <property type="gene ID" value="Hba_17290"/>
</dbReference>
<evidence type="ECO:0000259" key="6">
    <source>
        <dbReference type="PROSITE" id="PS50862"/>
    </source>
</evidence>
<dbReference type="InterPro" id="IPR006195">
    <property type="entry name" value="aa-tRNA-synth_II"/>
</dbReference>
<keyword evidence="5" id="KW-0030">Aminoacyl-tRNA synthetase</keyword>
<dbReference type="AlphaFoldDB" id="A0A1I7XIF2"/>
<evidence type="ECO:0000256" key="3">
    <source>
        <dbReference type="ARBA" id="ARBA00022840"/>
    </source>
</evidence>
<evidence type="ECO:0000256" key="5">
    <source>
        <dbReference type="ARBA" id="ARBA00023146"/>
    </source>
</evidence>
<dbReference type="InterPro" id="IPR045864">
    <property type="entry name" value="aa-tRNA-synth_II/BPL/LPL"/>
</dbReference>
<sequence length="407" mass="46227">MLYCRALRLRSEIVHKIRRFLIEDHGFIDVETPTLFRRTPGGAAEFLVPAAPPNQGKCYSLPQSPQQFKQLLMIGAIDRYFQIARCYRDEGSKGDRQPEFTQVDLELSFTNQDAVMQLVEDMIISAWPDSLSSVKPIYPFPRMKYSDAMRLYGTDKPDMRIPWVIEDCTDQLGMQNLFSESMRDFLNCFIIGQLRPSLHRSDWVARLIVCRGQGKHITESRKKEWQRVIQINDLGRIMAHWVVDFPLFSMKNGKLVSTHHPFTAPIDTHKNRLQNDQKKQELIGQHYDLVINGVEIGGGSIRIHSASEQINVLETLGENVGEMAHLLEALSLGAPPHGGFALGLDRFAALLVGNGDSSVPVREVIAFPKSKDGRDLMSGAPVVPVIEELNRYRMLFQRNAELEENID</sequence>
<evidence type="ECO:0000256" key="1">
    <source>
        <dbReference type="ARBA" id="ARBA00022598"/>
    </source>
</evidence>
<dbReference type="GO" id="GO:0005739">
    <property type="term" value="C:mitochondrion"/>
    <property type="evidence" value="ECO:0007669"/>
    <property type="project" value="TreeGrafter"/>
</dbReference>
<evidence type="ECO:0000256" key="4">
    <source>
        <dbReference type="ARBA" id="ARBA00022917"/>
    </source>
</evidence>
<dbReference type="InterPro" id="IPR002312">
    <property type="entry name" value="Asp/Asn-tRNA-synth_IIb"/>
</dbReference>
<dbReference type="PRINTS" id="PR01042">
    <property type="entry name" value="TRNASYNTHASP"/>
</dbReference>
<dbReference type="PANTHER" id="PTHR22594:SF5">
    <property type="entry name" value="ASPARTATE--TRNA LIGASE, MITOCHONDRIAL"/>
    <property type="match status" value="1"/>
</dbReference>
<evidence type="ECO:0000313" key="7">
    <source>
        <dbReference type="Proteomes" id="UP000095283"/>
    </source>
</evidence>
<dbReference type="Proteomes" id="UP000095283">
    <property type="component" value="Unplaced"/>
</dbReference>
<proteinExistence type="predicted"/>
<accession>A0A1I7XIF2</accession>
<evidence type="ECO:0000256" key="2">
    <source>
        <dbReference type="ARBA" id="ARBA00022741"/>
    </source>
</evidence>
<keyword evidence="1" id="KW-0436">Ligase</keyword>
<evidence type="ECO:0000313" key="8">
    <source>
        <dbReference type="WBParaSite" id="Hba_17290"/>
    </source>
</evidence>
<dbReference type="PANTHER" id="PTHR22594">
    <property type="entry name" value="ASPARTYL/LYSYL-TRNA SYNTHETASE"/>
    <property type="match status" value="1"/>
</dbReference>
<name>A0A1I7XIF2_HETBA</name>
<keyword evidence="2" id="KW-0547">Nucleotide-binding</keyword>
<keyword evidence="3" id="KW-0067">ATP-binding</keyword>
<reference evidence="8" key="1">
    <citation type="submission" date="2016-11" db="UniProtKB">
        <authorList>
            <consortium name="WormBaseParasite"/>
        </authorList>
    </citation>
    <scope>IDENTIFICATION</scope>
</reference>
<protein>
    <submittedName>
        <fullName evidence="8">AA_TRNA_LIGASE_II domain-containing protein</fullName>
    </submittedName>
</protein>
<dbReference type="Gene3D" id="3.30.930.10">
    <property type="entry name" value="Bira Bifunctional Protein, Domain 2"/>
    <property type="match status" value="2"/>
</dbReference>
<feature type="domain" description="Aminoacyl-transfer RNA synthetases class-II family profile" evidence="6">
    <location>
        <begin position="1"/>
        <end position="360"/>
    </location>
</feature>
<dbReference type="GO" id="GO:0004815">
    <property type="term" value="F:aspartate-tRNA ligase activity"/>
    <property type="evidence" value="ECO:0007669"/>
    <property type="project" value="TreeGrafter"/>
</dbReference>
<dbReference type="Pfam" id="PF00152">
    <property type="entry name" value="tRNA-synt_2"/>
    <property type="match status" value="1"/>
</dbReference>
<dbReference type="GO" id="GO:0006422">
    <property type="term" value="P:aspartyl-tRNA aminoacylation"/>
    <property type="evidence" value="ECO:0007669"/>
    <property type="project" value="TreeGrafter"/>
</dbReference>
<keyword evidence="7" id="KW-1185">Reference proteome</keyword>
<dbReference type="InterPro" id="IPR004364">
    <property type="entry name" value="Aa-tRNA-synt_II"/>
</dbReference>
<dbReference type="GO" id="GO:0005524">
    <property type="term" value="F:ATP binding"/>
    <property type="evidence" value="ECO:0007669"/>
    <property type="project" value="UniProtKB-KW"/>
</dbReference>